<dbReference type="GeneID" id="302271579"/>
<name>A0A378UEP7_MORLA</name>
<proteinExistence type="predicted"/>
<dbReference type="Proteomes" id="UP000254107">
    <property type="component" value="Unassembled WGS sequence"/>
</dbReference>
<accession>A0A378UEP7</accession>
<dbReference type="RefSeq" id="WP_115248491.1">
    <property type="nucleotide sequence ID" value="NZ_UGQC01000006.1"/>
</dbReference>
<dbReference type="AlphaFoldDB" id="A0A378UEP7"/>
<evidence type="ECO:0000313" key="1">
    <source>
        <dbReference type="EMBL" id="STZ74941.1"/>
    </source>
</evidence>
<dbReference type="EMBL" id="UGQC01000006">
    <property type="protein sequence ID" value="STZ74941.1"/>
    <property type="molecule type" value="Genomic_DNA"/>
</dbReference>
<protein>
    <submittedName>
        <fullName evidence="1">Uncharacterized protein</fullName>
    </submittedName>
</protein>
<keyword evidence="2" id="KW-1185">Reference proteome</keyword>
<gene>
    <name evidence="1" type="ORF">NCTC7911_03122</name>
</gene>
<sequence length="103" mass="12089">MSDDFVYFESLLDENGDIVENHLIAIFQIEKLVIGKGTAEYTCYCLDEYGEPIVDINDFIDFGKNCTLSEYEKLFKNRYKGRKLDKIANGLYQLLTKQWKRTQ</sequence>
<reference evidence="1 2" key="1">
    <citation type="submission" date="2018-06" db="EMBL/GenBank/DDBJ databases">
        <authorList>
            <consortium name="Pathogen Informatics"/>
            <person name="Doyle S."/>
        </authorList>
    </citation>
    <scope>NUCLEOTIDE SEQUENCE [LARGE SCALE GENOMIC DNA]</scope>
    <source>
        <strain evidence="1 2">NCTC7911</strain>
    </source>
</reference>
<evidence type="ECO:0000313" key="2">
    <source>
        <dbReference type="Proteomes" id="UP000254107"/>
    </source>
</evidence>
<organism evidence="1 2">
    <name type="scientific">Moraxella lacunata</name>
    <dbReference type="NCBI Taxonomy" id="477"/>
    <lineage>
        <taxon>Bacteria</taxon>
        <taxon>Pseudomonadati</taxon>
        <taxon>Pseudomonadota</taxon>
        <taxon>Gammaproteobacteria</taxon>
        <taxon>Moraxellales</taxon>
        <taxon>Moraxellaceae</taxon>
        <taxon>Moraxella</taxon>
    </lineage>
</organism>